<protein>
    <submittedName>
        <fullName evidence="2">Uncharacterized protein</fullName>
    </submittedName>
</protein>
<organism evidence="2 3">
    <name type="scientific">Parafrankia irregularis</name>
    <dbReference type="NCBI Taxonomy" id="795642"/>
    <lineage>
        <taxon>Bacteria</taxon>
        <taxon>Bacillati</taxon>
        <taxon>Actinomycetota</taxon>
        <taxon>Actinomycetes</taxon>
        <taxon>Frankiales</taxon>
        <taxon>Frankiaceae</taxon>
        <taxon>Parafrankia</taxon>
    </lineage>
</organism>
<reference evidence="3" key="1">
    <citation type="submission" date="2015-11" db="EMBL/GenBank/DDBJ databases">
        <authorList>
            <person name="Varghese N."/>
        </authorList>
    </citation>
    <scope>NUCLEOTIDE SEQUENCE [LARGE SCALE GENOMIC DNA]</scope>
    <source>
        <strain evidence="3">DSM 45899</strain>
    </source>
</reference>
<proteinExistence type="predicted"/>
<keyword evidence="1" id="KW-0472">Membrane</keyword>
<evidence type="ECO:0000313" key="2">
    <source>
        <dbReference type="EMBL" id="CUU55805.1"/>
    </source>
</evidence>
<accession>A0A0S4QJX6</accession>
<dbReference type="Proteomes" id="UP000198802">
    <property type="component" value="Unassembled WGS sequence"/>
</dbReference>
<evidence type="ECO:0000256" key="1">
    <source>
        <dbReference type="SAM" id="Phobius"/>
    </source>
</evidence>
<keyword evidence="3" id="KW-1185">Reference proteome</keyword>
<feature type="transmembrane region" description="Helical" evidence="1">
    <location>
        <begin position="6"/>
        <end position="26"/>
    </location>
</feature>
<evidence type="ECO:0000313" key="3">
    <source>
        <dbReference type="Proteomes" id="UP000198802"/>
    </source>
</evidence>
<dbReference type="EMBL" id="FAOZ01000006">
    <property type="protein sequence ID" value="CUU55805.1"/>
    <property type="molecule type" value="Genomic_DNA"/>
</dbReference>
<sequence length="41" mass="4663">MNTYVLLLICVLIVSLAGLGSLYYLLNRNAARRRSVRRPGR</sequence>
<keyword evidence="1" id="KW-0812">Transmembrane</keyword>
<gene>
    <name evidence="2" type="ORF">Ga0074812_10659</name>
</gene>
<dbReference type="AlphaFoldDB" id="A0A0S4QJX6"/>
<keyword evidence="1" id="KW-1133">Transmembrane helix</keyword>
<name>A0A0S4QJX6_9ACTN</name>
<dbReference type="RefSeq" id="WP_278184626.1">
    <property type="nucleotide sequence ID" value="NZ_FAOZ01000006.1"/>
</dbReference>